<dbReference type="Gene3D" id="3.55.30.10">
    <property type="entry name" value="Hsp33 domain"/>
    <property type="match status" value="1"/>
</dbReference>
<sequence>MQDILERFVFEEAPVRGEVVQLHDTVHEVMSRHNYPPVLQKRIGELMAAATLLSATLKFEGTMIMQLHGSGPVKLIVVECTSDMTLRATARWDGDVPDGELGDLLGKGRFIITLDPDEGETYQGIVAYEPGQSVAQIIEHYMQHSEQLETRMWLTSQNGGAAGLLVQKMPAGKGDADAWERVQKLAETITDDELLGLTPRDVLYRLFNQEIVRVFDPQTPRFACTCSRERVGGMLKMVGREEVESVIEERKKVDVTCEFCGKEYEFDAVDVAQLFTGAAPVPPGPQVH</sequence>
<feature type="disulfide bond" description="Redox-active" evidence="6">
    <location>
        <begin position="224"/>
        <end position="226"/>
    </location>
</feature>
<proteinExistence type="inferred from homology"/>
<dbReference type="RefSeq" id="WP_184102403.1">
    <property type="nucleotide sequence ID" value="NZ_JACHHN010000008.1"/>
</dbReference>
<dbReference type="PANTHER" id="PTHR30111:SF1">
    <property type="entry name" value="33 KDA CHAPERONIN"/>
    <property type="match status" value="1"/>
</dbReference>
<evidence type="ECO:0000256" key="4">
    <source>
        <dbReference type="ARBA" id="ARBA00023186"/>
    </source>
</evidence>
<keyword evidence="5 6" id="KW-0676">Redox-active center</keyword>
<dbReference type="GO" id="GO:0051082">
    <property type="term" value="F:unfolded protein binding"/>
    <property type="evidence" value="ECO:0007669"/>
    <property type="project" value="UniProtKB-UniRule"/>
</dbReference>
<dbReference type="InterPro" id="IPR023212">
    <property type="entry name" value="Hsp33_helix_hairpin_bin_dom_sf"/>
</dbReference>
<evidence type="ECO:0000256" key="6">
    <source>
        <dbReference type="HAMAP-Rule" id="MF_00117"/>
    </source>
</evidence>
<evidence type="ECO:0000256" key="5">
    <source>
        <dbReference type="ARBA" id="ARBA00023284"/>
    </source>
</evidence>
<keyword evidence="3 6" id="KW-1015">Disulfide bond</keyword>
<dbReference type="InterPro" id="IPR016153">
    <property type="entry name" value="Heat_shock_Hsp33_N"/>
</dbReference>
<keyword evidence="8" id="KW-1185">Reference proteome</keyword>
<dbReference type="HAMAP" id="MF_00117">
    <property type="entry name" value="HslO"/>
    <property type="match status" value="1"/>
</dbReference>
<keyword evidence="2 6" id="KW-0862">Zinc</keyword>
<dbReference type="CDD" id="cd00498">
    <property type="entry name" value="Hsp33"/>
    <property type="match status" value="1"/>
</dbReference>
<dbReference type="GO" id="GO:0005737">
    <property type="term" value="C:cytoplasm"/>
    <property type="evidence" value="ECO:0007669"/>
    <property type="project" value="UniProtKB-SubCell"/>
</dbReference>
<dbReference type="SUPFAM" id="SSF118352">
    <property type="entry name" value="HSP33 redox switch-like"/>
    <property type="match status" value="1"/>
</dbReference>
<comment type="PTM">
    <text evidence="6">Under oxidizing conditions two disulfide bonds are formed involving the reactive cysteines. Under reducing conditions zinc is bound to the reactive cysteines and the protein is inactive.</text>
</comment>
<comment type="subcellular location">
    <subcellularLocation>
        <location evidence="6">Cytoplasm</location>
    </subcellularLocation>
</comment>
<dbReference type="InterPro" id="IPR000397">
    <property type="entry name" value="Heat_shock_Hsp33"/>
</dbReference>
<gene>
    <name evidence="6" type="primary">hslO</name>
    <name evidence="7" type="ORF">HNQ50_003482</name>
</gene>
<organism evidence="7 8">
    <name type="scientific">Silvimonas terrae</name>
    <dbReference type="NCBI Taxonomy" id="300266"/>
    <lineage>
        <taxon>Bacteria</taxon>
        <taxon>Pseudomonadati</taxon>
        <taxon>Pseudomonadota</taxon>
        <taxon>Betaproteobacteria</taxon>
        <taxon>Neisseriales</taxon>
        <taxon>Chitinibacteraceae</taxon>
        <taxon>Silvimonas</taxon>
    </lineage>
</organism>
<dbReference type="NCBIfam" id="NF001033">
    <property type="entry name" value="PRK00114.1"/>
    <property type="match status" value="1"/>
</dbReference>
<comment type="caution">
    <text evidence="7">The sequence shown here is derived from an EMBL/GenBank/DDBJ whole genome shotgun (WGS) entry which is preliminary data.</text>
</comment>
<evidence type="ECO:0000313" key="7">
    <source>
        <dbReference type="EMBL" id="MBB5192728.1"/>
    </source>
</evidence>
<evidence type="ECO:0000256" key="3">
    <source>
        <dbReference type="ARBA" id="ARBA00023157"/>
    </source>
</evidence>
<dbReference type="SUPFAM" id="SSF64397">
    <property type="entry name" value="Hsp33 domain"/>
    <property type="match status" value="1"/>
</dbReference>
<dbReference type="AlphaFoldDB" id="A0A840RJN5"/>
<dbReference type="GO" id="GO:0044183">
    <property type="term" value="F:protein folding chaperone"/>
    <property type="evidence" value="ECO:0007669"/>
    <property type="project" value="TreeGrafter"/>
</dbReference>
<evidence type="ECO:0000256" key="1">
    <source>
        <dbReference type="ARBA" id="ARBA00022490"/>
    </source>
</evidence>
<dbReference type="InterPro" id="IPR016154">
    <property type="entry name" value="Heat_shock_Hsp33_C"/>
</dbReference>
<dbReference type="Gene3D" id="1.10.287.480">
    <property type="entry name" value="helix hairpin bin"/>
    <property type="match status" value="1"/>
</dbReference>
<comment type="similarity">
    <text evidence="6">Belongs to the HSP33 family.</text>
</comment>
<feature type="disulfide bond" description="Redox-active" evidence="6">
    <location>
        <begin position="257"/>
        <end position="260"/>
    </location>
</feature>
<comment type="function">
    <text evidence="6">Redox regulated molecular chaperone. Protects both thermally unfolding and oxidatively damaged proteins from irreversible aggregation. Plays an important role in the bacterial defense system toward oxidative stress.</text>
</comment>
<evidence type="ECO:0000313" key="8">
    <source>
        <dbReference type="Proteomes" id="UP000543030"/>
    </source>
</evidence>
<dbReference type="Proteomes" id="UP000543030">
    <property type="component" value="Unassembled WGS sequence"/>
</dbReference>
<dbReference type="Gene3D" id="3.90.1280.10">
    <property type="entry name" value="HSP33 redox switch-like"/>
    <property type="match status" value="1"/>
</dbReference>
<accession>A0A840RJN5</accession>
<name>A0A840RJN5_9NEIS</name>
<dbReference type="PANTHER" id="PTHR30111">
    <property type="entry name" value="33 KDA CHAPERONIN"/>
    <property type="match status" value="1"/>
</dbReference>
<evidence type="ECO:0000256" key="2">
    <source>
        <dbReference type="ARBA" id="ARBA00022833"/>
    </source>
</evidence>
<keyword evidence="4 6" id="KW-0143">Chaperone</keyword>
<dbReference type="PIRSF" id="PIRSF005261">
    <property type="entry name" value="Heat_shock_Hsp33"/>
    <property type="match status" value="1"/>
</dbReference>
<dbReference type="GO" id="GO:0042026">
    <property type="term" value="P:protein refolding"/>
    <property type="evidence" value="ECO:0007669"/>
    <property type="project" value="TreeGrafter"/>
</dbReference>
<reference evidence="7 8" key="1">
    <citation type="submission" date="2020-08" db="EMBL/GenBank/DDBJ databases">
        <title>Genomic Encyclopedia of Type Strains, Phase IV (KMG-IV): sequencing the most valuable type-strain genomes for metagenomic binning, comparative biology and taxonomic classification.</title>
        <authorList>
            <person name="Goeker M."/>
        </authorList>
    </citation>
    <scope>NUCLEOTIDE SEQUENCE [LARGE SCALE GENOMIC DNA]</scope>
    <source>
        <strain evidence="7 8">DSM 18233</strain>
    </source>
</reference>
<protein>
    <recommendedName>
        <fullName evidence="6">33 kDa chaperonin</fullName>
    </recommendedName>
    <alternativeName>
        <fullName evidence="6">Heat shock protein 33 homolog</fullName>
        <shortName evidence="6">HSP33</shortName>
    </alternativeName>
</protein>
<keyword evidence="1 6" id="KW-0963">Cytoplasm</keyword>
<dbReference type="Pfam" id="PF01430">
    <property type="entry name" value="HSP33"/>
    <property type="match status" value="1"/>
</dbReference>
<dbReference type="EMBL" id="JACHHN010000008">
    <property type="protein sequence ID" value="MBB5192728.1"/>
    <property type="molecule type" value="Genomic_DNA"/>
</dbReference>